<dbReference type="RefSeq" id="WP_082136684.1">
    <property type="nucleotide sequence ID" value="NZ_CBFHGK010000015.1"/>
</dbReference>
<dbReference type="Gene3D" id="3.40.50.1820">
    <property type="entry name" value="alpha/beta hydrolase"/>
    <property type="match status" value="1"/>
</dbReference>
<dbReference type="GO" id="GO:0016020">
    <property type="term" value="C:membrane"/>
    <property type="evidence" value="ECO:0007669"/>
    <property type="project" value="TreeGrafter"/>
</dbReference>
<evidence type="ECO:0000256" key="1">
    <source>
        <dbReference type="ARBA" id="ARBA00022801"/>
    </source>
</evidence>
<dbReference type="InterPro" id="IPR000073">
    <property type="entry name" value="AB_hydrolase_1"/>
</dbReference>
<dbReference type="STRING" id="282199.GCA_001049735_02003"/>
<protein>
    <submittedName>
        <fullName evidence="3">3-oxoadipate enol-lactonase 2</fullName>
        <ecNumber evidence="3">3.1.1.24</ecNumber>
    </submittedName>
</protein>
<dbReference type="GO" id="GO:0042952">
    <property type="term" value="P:beta-ketoadipate pathway"/>
    <property type="evidence" value="ECO:0007669"/>
    <property type="project" value="InterPro"/>
</dbReference>
<gene>
    <name evidence="3" type="primary">catD</name>
    <name evidence="3" type="ORF">NIG5292_02004</name>
</gene>
<dbReference type="AlphaFoldDB" id="A0A0U1NML1"/>
<feature type="domain" description="AB hydrolase-1" evidence="2">
    <location>
        <begin position="24"/>
        <end position="245"/>
    </location>
</feature>
<dbReference type="Pfam" id="PF00561">
    <property type="entry name" value="Abhydrolase_1"/>
    <property type="match status" value="1"/>
</dbReference>
<keyword evidence="4" id="KW-1185">Reference proteome</keyword>
<dbReference type="InterPro" id="IPR029058">
    <property type="entry name" value="AB_hydrolase_fold"/>
</dbReference>
<dbReference type="Proteomes" id="UP000048949">
    <property type="component" value="Unassembled WGS sequence"/>
</dbReference>
<dbReference type="OrthoDB" id="9793083at2"/>
<evidence type="ECO:0000313" key="3">
    <source>
        <dbReference type="EMBL" id="CRK75947.1"/>
    </source>
</evidence>
<keyword evidence="1 3" id="KW-0378">Hydrolase</keyword>
<dbReference type="EC" id="3.1.1.24" evidence="3"/>
<dbReference type="PRINTS" id="PR00111">
    <property type="entry name" value="ABHYDROLASE"/>
</dbReference>
<sequence length="263" mass="28742">MSEHIIDRPQGQQIFCKSEGEGAPLVLLHGLGTHVGIWDGLLPHLPPNLRIIRCDIRGHGRSSAPDAPYSMGQLISDIEAALDHLRVQDAVVLGTSIGGMIAQGLAVKRLDLIRGLVLSNTAAKIGNTDHWQDQIDTYRAHGLSNSADSILQKWFSRDYGMFNQTHIFRQMVLSTSLEGYLGCCHAIKGTDFYTPTSGLRLPTLGIVGSEDQVTPPDLVRETLDVIPGSKFHLMRRVGHLPCVEAPGAYAEVITQFLKNIGHI</sequence>
<name>A0A0U1NML1_9RHOB</name>
<dbReference type="EMBL" id="CVQV01000010">
    <property type="protein sequence ID" value="CRK75947.1"/>
    <property type="molecule type" value="Genomic_DNA"/>
</dbReference>
<dbReference type="InterPro" id="IPR050266">
    <property type="entry name" value="AB_hydrolase_sf"/>
</dbReference>
<dbReference type="GO" id="GO:0047570">
    <property type="term" value="F:3-oxoadipate enol-lactonase activity"/>
    <property type="evidence" value="ECO:0007669"/>
    <property type="project" value="UniProtKB-EC"/>
</dbReference>
<dbReference type="NCBIfam" id="TIGR02427">
    <property type="entry name" value="protocat_pcaD"/>
    <property type="match status" value="1"/>
</dbReference>
<organism evidence="3 4">
    <name type="scientific">Nereida ignava</name>
    <dbReference type="NCBI Taxonomy" id="282199"/>
    <lineage>
        <taxon>Bacteria</taxon>
        <taxon>Pseudomonadati</taxon>
        <taxon>Pseudomonadota</taxon>
        <taxon>Alphaproteobacteria</taxon>
        <taxon>Rhodobacterales</taxon>
        <taxon>Roseobacteraceae</taxon>
        <taxon>Nereida</taxon>
    </lineage>
</organism>
<reference evidence="3 4" key="1">
    <citation type="submission" date="2015-04" db="EMBL/GenBank/DDBJ databases">
        <authorList>
            <person name="Syromyatnikov M.Y."/>
            <person name="Popov V.N."/>
        </authorList>
    </citation>
    <scope>NUCLEOTIDE SEQUENCE [LARGE SCALE GENOMIC DNA]</scope>
    <source>
        <strain evidence="3 4">CECT 5292</strain>
    </source>
</reference>
<dbReference type="InterPro" id="IPR026968">
    <property type="entry name" value="PcaD/CatD"/>
</dbReference>
<evidence type="ECO:0000313" key="4">
    <source>
        <dbReference type="Proteomes" id="UP000048949"/>
    </source>
</evidence>
<dbReference type="PANTHER" id="PTHR43798:SF31">
    <property type="entry name" value="AB HYDROLASE SUPERFAMILY PROTEIN YCLE"/>
    <property type="match status" value="1"/>
</dbReference>
<dbReference type="PANTHER" id="PTHR43798">
    <property type="entry name" value="MONOACYLGLYCEROL LIPASE"/>
    <property type="match status" value="1"/>
</dbReference>
<dbReference type="SUPFAM" id="SSF53474">
    <property type="entry name" value="alpha/beta-Hydrolases"/>
    <property type="match status" value="1"/>
</dbReference>
<proteinExistence type="predicted"/>
<accession>A0A0U1NML1</accession>
<evidence type="ECO:0000259" key="2">
    <source>
        <dbReference type="Pfam" id="PF00561"/>
    </source>
</evidence>